<dbReference type="AlphaFoldDB" id="A0A6G1WKC7"/>
<evidence type="ECO:0000313" key="1">
    <source>
        <dbReference type="EMBL" id="MQW70097.1"/>
    </source>
</evidence>
<comment type="caution">
    <text evidence="1">The sequence shown here is derived from an EMBL/GenBank/DDBJ whole genome shotgun (WGS) entry which is preliminary data.</text>
</comment>
<accession>A0A6G1WKC7</accession>
<name>A0A6G1WKC7_9HYPH</name>
<protein>
    <submittedName>
        <fullName evidence="1">Uncharacterized protein</fullName>
    </submittedName>
</protein>
<gene>
    <name evidence="1" type="ORF">GHJ91_13290</name>
</gene>
<organism evidence="1">
    <name type="scientific">Sinorhizobium medicae</name>
    <dbReference type="NCBI Taxonomy" id="110321"/>
    <lineage>
        <taxon>Bacteria</taxon>
        <taxon>Pseudomonadati</taxon>
        <taxon>Pseudomonadota</taxon>
        <taxon>Alphaproteobacteria</taxon>
        <taxon>Hyphomicrobiales</taxon>
        <taxon>Rhizobiaceae</taxon>
        <taxon>Sinorhizobium/Ensifer group</taxon>
        <taxon>Sinorhizobium</taxon>
    </lineage>
</organism>
<dbReference type="EMBL" id="WISB01000089">
    <property type="protein sequence ID" value="MQW70097.1"/>
    <property type="molecule type" value="Genomic_DNA"/>
</dbReference>
<proteinExistence type="predicted"/>
<reference evidence="1" key="1">
    <citation type="journal article" date="2013" name="Genome Biol.">
        <title>Comparative genomics of the core and accessory genomes of 48 Sinorhizobium strains comprising five genospecies.</title>
        <authorList>
            <person name="Sugawara M."/>
            <person name="Epstein B."/>
            <person name="Badgley B.D."/>
            <person name="Unno T."/>
            <person name="Xu L."/>
            <person name="Reese J."/>
            <person name="Gyaneshwar P."/>
            <person name="Denny R."/>
            <person name="Mudge J."/>
            <person name="Bharti A.K."/>
            <person name="Farmer A.D."/>
            <person name="May G.D."/>
            <person name="Woodward J.E."/>
            <person name="Medigue C."/>
            <person name="Vallenet D."/>
            <person name="Lajus A."/>
            <person name="Rouy Z."/>
            <person name="Martinez-Vaz B."/>
            <person name="Tiffin P."/>
            <person name="Young N.D."/>
            <person name="Sadowsky M.J."/>
        </authorList>
    </citation>
    <scope>NUCLEOTIDE SEQUENCE</scope>
    <source>
        <strain evidence="1">M1</strain>
    </source>
</reference>
<sequence length="94" mass="10249">MASICSPLFLGKRLRSATFNLTQQDQAGRRQKAAVYGGFEPRLTGSALGRPVSCSLPRFPQVARGCAVLFANLSSLRLNSRSNELLMAVWQSGY</sequence>